<evidence type="ECO:0000259" key="11">
    <source>
        <dbReference type="Pfam" id="PF01207"/>
    </source>
</evidence>
<dbReference type="PANTHER" id="PTHR45936:SF1">
    <property type="entry name" value="TRNA-DIHYDROURIDINE(20) SYNTHASE [NAD(P)+]-LIKE"/>
    <property type="match status" value="1"/>
</dbReference>
<evidence type="ECO:0000256" key="10">
    <source>
        <dbReference type="SAM" id="MobiDB-lite"/>
    </source>
</evidence>
<comment type="cofactor">
    <cofactor evidence="1">
        <name>FMN</name>
        <dbReference type="ChEBI" id="CHEBI:58210"/>
    </cofactor>
</comment>
<dbReference type="Proteomes" id="UP001303160">
    <property type="component" value="Unassembled WGS sequence"/>
</dbReference>
<dbReference type="PROSITE" id="PS01136">
    <property type="entry name" value="UPF0034"/>
    <property type="match status" value="1"/>
</dbReference>
<feature type="compositionally biased region" description="Basic and acidic residues" evidence="10">
    <location>
        <begin position="470"/>
        <end position="482"/>
    </location>
</feature>
<evidence type="ECO:0000256" key="8">
    <source>
        <dbReference type="ARBA" id="ARBA00048342"/>
    </source>
</evidence>
<organism evidence="12 13">
    <name type="scientific">Triangularia verruculosa</name>
    <dbReference type="NCBI Taxonomy" id="2587418"/>
    <lineage>
        <taxon>Eukaryota</taxon>
        <taxon>Fungi</taxon>
        <taxon>Dikarya</taxon>
        <taxon>Ascomycota</taxon>
        <taxon>Pezizomycotina</taxon>
        <taxon>Sordariomycetes</taxon>
        <taxon>Sordariomycetidae</taxon>
        <taxon>Sordariales</taxon>
        <taxon>Podosporaceae</taxon>
        <taxon>Triangularia</taxon>
    </lineage>
</organism>
<dbReference type="CDD" id="cd02801">
    <property type="entry name" value="DUS_like_FMN"/>
    <property type="match status" value="1"/>
</dbReference>
<dbReference type="Pfam" id="PF01207">
    <property type="entry name" value="Dus"/>
    <property type="match status" value="1"/>
</dbReference>
<feature type="compositionally biased region" description="Basic and acidic residues" evidence="10">
    <location>
        <begin position="502"/>
        <end position="518"/>
    </location>
</feature>
<evidence type="ECO:0000256" key="2">
    <source>
        <dbReference type="ARBA" id="ARBA00022630"/>
    </source>
</evidence>
<evidence type="ECO:0000256" key="3">
    <source>
        <dbReference type="ARBA" id="ARBA00022643"/>
    </source>
</evidence>
<dbReference type="SUPFAM" id="SSF51395">
    <property type="entry name" value="FMN-linked oxidoreductases"/>
    <property type="match status" value="1"/>
</dbReference>
<evidence type="ECO:0000256" key="4">
    <source>
        <dbReference type="ARBA" id="ARBA00022664"/>
    </source>
</evidence>
<dbReference type="EMBL" id="MU863986">
    <property type="protein sequence ID" value="KAK4196384.1"/>
    <property type="molecule type" value="Genomic_DNA"/>
</dbReference>
<evidence type="ECO:0000313" key="12">
    <source>
        <dbReference type="EMBL" id="KAK4196384.1"/>
    </source>
</evidence>
<evidence type="ECO:0000256" key="6">
    <source>
        <dbReference type="ARBA" id="ARBA00023002"/>
    </source>
</evidence>
<name>A0AAN6X940_9PEZI</name>
<feature type="region of interest" description="Disordered" evidence="10">
    <location>
        <begin position="470"/>
        <end position="544"/>
    </location>
</feature>
<comment type="caution">
    <text evidence="12">The sequence shown here is derived from an EMBL/GenBank/DDBJ whole genome shotgun (WGS) entry which is preliminary data.</text>
</comment>
<dbReference type="GO" id="GO:0050660">
    <property type="term" value="F:flavin adenine dinucleotide binding"/>
    <property type="evidence" value="ECO:0007669"/>
    <property type="project" value="InterPro"/>
</dbReference>
<accession>A0AAN6X940</accession>
<dbReference type="GO" id="GO:0006397">
    <property type="term" value="P:mRNA processing"/>
    <property type="evidence" value="ECO:0007669"/>
    <property type="project" value="UniProtKB-KW"/>
</dbReference>
<evidence type="ECO:0000256" key="1">
    <source>
        <dbReference type="ARBA" id="ARBA00001917"/>
    </source>
</evidence>
<reference evidence="12" key="1">
    <citation type="journal article" date="2023" name="Mol. Phylogenet. Evol.">
        <title>Genome-scale phylogeny and comparative genomics of the fungal order Sordariales.</title>
        <authorList>
            <person name="Hensen N."/>
            <person name="Bonometti L."/>
            <person name="Westerberg I."/>
            <person name="Brannstrom I.O."/>
            <person name="Guillou S."/>
            <person name="Cros-Aarteil S."/>
            <person name="Calhoun S."/>
            <person name="Haridas S."/>
            <person name="Kuo A."/>
            <person name="Mondo S."/>
            <person name="Pangilinan J."/>
            <person name="Riley R."/>
            <person name="LaButti K."/>
            <person name="Andreopoulos B."/>
            <person name="Lipzen A."/>
            <person name="Chen C."/>
            <person name="Yan M."/>
            <person name="Daum C."/>
            <person name="Ng V."/>
            <person name="Clum A."/>
            <person name="Steindorff A."/>
            <person name="Ohm R.A."/>
            <person name="Martin F."/>
            <person name="Silar P."/>
            <person name="Natvig D.O."/>
            <person name="Lalanne C."/>
            <person name="Gautier V."/>
            <person name="Ament-Velasquez S.L."/>
            <person name="Kruys A."/>
            <person name="Hutchinson M.I."/>
            <person name="Powell A.J."/>
            <person name="Barry K."/>
            <person name="Miller A.N."/>
            <person name="Grigoriev I.V."/>
            <person name="Debuchy R."/>
            <person name="Gladieux P."/>
            <person name="Hiltunen Thoren M."/>
            <person name="Johannesson H."/>
        </authorList>
    </citation>
    <scope>NUCLEOTIDE SEQUENCE</scope>
    <source>
        <strain evidence="12">CBS 315.58</strain>
    </source>
</reference>
<dbReference type="AlphaFoldDB" id="A0AAN6X940"/>
<keyword evidence="3" id="KW-0288">FMN</keyword>
<dbReference type="PANTHER" id="PTHR45936">
    <property type="entry name" value="TRNA-DIHYDROURIDINE(20) SYNTHASE [NAD(P)+]-LIKE"/>
    <property type="match status" value="1"/>
</dbReference>
<keyword evidence="6" id="KW-0560">Oxidoreductase</keyword>
<dbReference type="Gene3D" id="3.20.20.70">
    <property type="entry name" value="Aldolase class I"/>
    <property type="match status" value="1"/>
</dbReference>
<comment type="catalytic activity">
    <reaction evidence="8">
        <text>a 5,6-dihydrouridine in mRNA + NAD(+) = a uridine in mRNA + NADH + H(+)</text>
        <dbReference type="Rhea" id="RHEA:69851"/>
        <dbReference type="Rhea" id="RHEA-COMP:14658"/>
        <dbReference type="Rhea" id="RHEA-COMP:17789"/>
        <dbReference type="ChEBI" id="CHEBI:15378"/>
        <dbReference type="ChEBI" id="CHEBI:57540"/>
        <dbReference type="ChEBI" id="CHEBI:57945"/>
        <dbReference type="ChEBI" id="CHEBI:65315"/>
        <dbReference type="ChEBI" id="CHEBI:74443"/>
    </reaction>
    <physiologicalReaction direction="right-to-left" evidence="8">
        <dbReference type="Rhea" id="RHEA:69853"/>
    </physiologicalReaction>
</comment>
<dbReference type="InterPro" id="IPR035587">
    <property type="entry name" value="DUS-like_FMN-bd"/>
</dbReference>
<evidence type="ECO:0000256" key="7">
    <source>
        <dbReference type="ARBA" id="ARBA00045934"/>
    </source>
</evidence>
<keyword evidence="2" id="KW-0285">Flavoprotein</keyword>
<keyword evidence="5" id="KW-0819">tRNA processing</keyword>
<dbReference type="InterPro" id="IPR052582">
    <property type="entry name" value="tRNA-DUS-like"/>
</dbReference>
<reference evidence="12" key="2">
    <citation type="submission" date="2023-05" db="EMBL/GenBank/DDBJ databases">
        <authorList>
            <consortium name="Lawrence Berkeley National Laboratory"/>
            <person name="Steindorff A."/>
            <person name="Hensen N."/>
            <person name="Bonometti L."/>
            <person name="Westerberg I."/>
            <person name="Brannstrom I.O."/>
            <person name="Guillou S."/>
            <person name="Cros-Aarteil S."/>
            <person name="Calhoun S."/>
            <person name="Haridas S."/>
            <person name="Kuo A."/>
            <person name="Mondo S."/>
            <person name="Pangilinan J."/>
            <person name="Riley R."/>
            <person name="Labutti K."/>
            <person name="Andreopoulos B."/>
            <person name="Lipzen A."/>
            <person name="Chen C."/>
            <person name="Yanf M."/>
            <person name="Daum C."/>
            <person name="Ng V."/>
            <person name="Clum A."/>
            <person name="Ohm R."/>
            <person name="Martin F."/>
            <person name="Silar P."/>
            <person name="Natvig D."/>
            <person name="Lalanne C."/>
            <person name="Gautier V."/>
            <person name="Ament-Velasquez S.L."/>
            <person name="Kruys A."/>
            <person name="Hutchinson M.I."/>
            <person name="Powell A.J."/>
            <person name="Barry K."/>
            <person name="Miller A.N."/>
            <person name="Grigoriev I.V."/>
            <person name="Debuchy R."/>
            <person name="Gladieux P."/>
            <person name="Thoren M.H."/>
            <person name="Johannesson H."/>
        </authorList>
    </citation>
    <scope>NUCLEOTIDE SEQUENCE</scope>
    <source>
        <strain evidence="12">CBS 315.58</strain>
    </source>
</reference>
<dbReference type="GO" id="GO:0005737">
    <property type="term" value="C:cytoplasm"/>
    <property type="evidence" value="ECO:0007669"/>
    <property type="project" value="TreeGrafter"/>
</dbReference>
<evidence type="ECO:0000256" key="9">
    <source>
        <dbReference type="ARBA" id="ARBA00049447"/>
    </source>
</evidence>
<gene>
    <name evidence="12" type="ORF">QBC40DRAFT_209503</name>
</gene>
<dbReference type="GO" id="GO:0017150">
    <property type="term" value="F:tRNA dihydrouridine synthase activity"/>
    <property type="evidence" value="ECO:0007669"/>
    <property type="project" value="InterPro"/>
</dbReference>
<dbReference type="InterPro" id="IPR018517">
    <property type="entry name" value="tRNA_hU_synthase_CS"/>
</dbReference>
<evidence type="ECO:0000313" key="13">
    <source>
        <dbReference type="Proteomes" id="UP001303160"/>
    </source>
</evidence>
<protein>
    <submittedName>
        <fullName evidence="12">tRNA-dihydrouridine synthase</fullName>
    </submittedName>
</protein>
<dbReference type="InterPro" id="IPR013785">
    <property type="entry name" value="Aldolase_TIM"/>
</dbReference>
<keyword evidence="13" id="KW-1185">Reference proteome</keyword>
<proteinExistence type="predicted"/>
<sequence length="544" mass="59303">MPFMSFYSRILTRLPIVSVPTAVASFGRRVTITPTTTFAIRTLNPLANRAMASAAMAIGPVPEVAVPATAETEAISEAPPAAPTKAPKVQRTPEEAAAAESTVNWCISALPEEVLARRVPIPPNGVDYRGTIVLAPMVRSGELPARLLALKYGADLVWGPETVDHSLIGTTRKVNPRTGCIEWTRPPSQAHNKAGYDENVIFRIDPAREKGKLIFQIGTSDPDRCLTAARLVAGDVSGIDVNAGCPKPFSTTGGMGAALLQTPDKLVAILENLTRHIIPEFQIGVSVKIRLLETAEKTEALVRRLVGTGITGLTIHCRTTPMRPRERAIRGQLRMIGYICREAGVACVVNGDVADRADGYRLMEEFKVDGAMIATAAEKNPNVFLQEGQQRTLWGTYARELVRFGMEVENKLSNTKFTLSQIVPGKEPVYKKMCGPVRSYSELVKVLGFGEGEGGEEMVGMARRTDEILKLGEWEPRREEKKGKKAQPRQGQQNKGGNKKRKSEDELEGKGTKKEKVVVAEPVAQRQQQQQQQQQDGAVVAQAV</sequence>
<feature type="domain" description="DUS-like FMN-binding" evidence="11">
    <location>
        <begin position="135"/>
        <end position="423"/>
    </location>
</feature>
<comment type="function">
    <text evidence="7">Catalyzes the synthesis of dihydrouridine, a modified base found in the D-loop of most tRNAs. Specifically modifies U47 in cytoplasmic tRNAs. Catalyzes the synthesis of dihydrouridine in some mRNAs, thereby affecting their translation.</text>
</comment>
<evidence type="ECO:0000256" key="5">
    <source>
        <dbReference type="ARBA" id="ARBA00022694"/>
    </source>
</evidence>
<feature type="compositionally biased region" description="Low complexity" evidence="10">
    <location>
        <begin position="519"/>
        <end position="544"/>
    </location>
</feature>
<comment type="catalytic activity">
    <reaction evidence="9">
        <text>a 5,6-dihydrouridine in mRNA + NADP(+) = a uridine in mRNA + NADPH + H(+)</text>
        <dbReference type="Rhea" id="RHEA:69855"/>
        <dbReference type="Rhea" id="RHEA-COMP:14658"/>
        <dbReference type="Rhea" id="RHEA-COMP:17789"/>
        <dbReference type="ChEBI" id="CHEBI:15378"/>
        <dbReference type="ChEBI" id="CHEBI:57783"/>
        <dbReference type="ChEBI" id="CHEBI:58349"/>
        <dbReference type="ChEBI" id="CHEBI:65315"/>
        <dbReference type="ChEBI" id="CHEBI:74443"/>
    </reaction>
    <physiologicalReaction direction="right-to-left" evidence="9">
        <dbReference type="Rhea" id="RHEA:69857"/>
    </physiologicalReaction>
</comment>
<keyword evidence="4" id="KW-0507">mRNA processing</keyword>